<reference evidence="1 2" key="1">
    <citation type="submission" date="2022-08" db="EMBL/GenBank/DDBJ databases">
        <title>Reclassification of Massilia species as members of the genera Telluria, Duganella, Pseudoduganella, Mokoshia gen. nov. and Zemynaea gen. nov. using orthogonal and non-orthogonal genome-based approaches.</title>
        <authorList>
            <person name="Bowman J.P."/>
        </authorList>
    </citation>
    <scope>NUCLEOTIDE SEQUENCE [LARGE SCALE GENOMIC DNA]</scope>
    <source>
        <strain evidence="1 2">JCM 31607</strain>
    </source>
</reference>
<accession>A0ABT2BR53</accession>
<keyword evidence="2" id="KW-1185">Reference proteome</keyword>
<sequence length="100" mass="10310">MQVSKEAVLLAQRRAELIELCALQRGFLAEEVAALKTPFGGAGVGGFVAANKPVVLAVAGVALGLAVTRPKRVLKLAAAGLSLWKVAQKVLPLLTRPNAG</sequence>
<gene>
    <name evidence="1" type="ORF">NX773_20445</name>
</gene>
<comment type="caution">
    <text evidence="1">The sequence shown here is derived from an EMBL/GenBank/DDBJ whole genome shotgun (WGS) entry which is preliminary data.</text>
</comment>
<dbReference type="Proteomes" id="UP001205861">
    <property type="component" value="Unassembled WGS sequence"/>
</dbReference>
<proteinExistence type="predicted"/>
<protein>
    <recommendedName>
        <fullName evidence="3">DUF883 family protein</fullName>
    </recommendedName>
</protein>
<evidence type="ECO:0008006" key="3">
    <source>
        <dbReference type="Google" id="ProtNLM"/>
    </source>
</evidence>
<organism evidence="1 2">
    <name type="scientific">Massilia solisilvae</name>
    <dbReference type="NCBI Taxonomy" id="1811225"/>
    <lineage>
        <taxon>Bacteria</taxon>
        <taxon>Pseudomonadati</taxon>
        <taxon>Pseudomonadota</taxon>
        <taxon>Betaproteobacteria</taxon>
        <taxon>Burkholderiales</taxon>
        <taxon>Oxalobacteraceae</taxon>
        <taxon>Telluria group</taxon>
        <taxon>Massilia</taxon>
    </lineage>
</organism>
<name>A0ABT2BR53_9BURK</name>
<evidence type="ECO:0000313" key="1">
    <source>
        <dbReference type="EMBL" id="MCS0610545.1"/>
    </source>
</evidence>
<dbReference type="RefSeq" id="WP_258858121.1">
    <property type="nucleotide sequence ID" value="NZ_JANUGV010000007.1"/>
</dbReference>
<dbReference type="EMBL" id="JANUGV010000007">
    <property type="protein sequence ID" value="MCS0610545.1"/>
    <property type="molecule type" value="Genomic_DNA"/>
</dbReference>
<evidence type="ECO:0000313" key="2">
    <source>
        <dbReference type="Proteomes" id="UP001205861"/>
    </source>
</evidence>